<dbReference type="PANTHER" id="PTHR46082">
    <property type="entry name" value="ATP/GTP-BINDING PROTEIN-RELATED"/>
    <property type="match status" value="1"/>
</dbReference>
<evidence type="ECO:0000259" key="1">
    <source>
        <dbReference type="Pfam" id="PF00931"/>
    </source>
</evidence>
<dbReference type="GeneID" id="19124173"/>
<proteinExistence type="predicted"/>
<dbReference type="OrthoDB" id="20872at2759"/>
<dbReference type="GO" id="GO:0003824">
    <property type="term" value="F:catalytic activity"/>
    <property type="evidence" value="ECO:0007669"/>
    <property type="project" value="InterPro"/>
</dbReference>
<evidence type="ECO:0000259" key="2">
    <source>
        <dbReference type="Pfam" id="PF01048"/>
    </source>
</evidence>
<reference evidence="3 4" key="1">
    <citation type="journal article" date="2013" name="PLoS Genet.">
        <title>Comparative genome structure, secondary metabolite, and effector coding capacity across Cochliobolus pathogens.</title>
        <authorList>
            <person name="Condon B.J."/>
            <person name="Leng Y."/>
            <person name="Wu D."/>
            <person name="Bushley K.E."/>
            <person name="Ohm R.A."/>
            <person name="Otillar R."/>
            <person name="Martin J."/>
            <person name="Schackwitz W."/>
            <person name="Grimwood J."/>
            <person name="MohdZainudin N."/>
            <person name="Xue C."/>
            <person name="Wang R."/>
            <person name="Manning V.A."/>
            <person name="Dhillon B."/>
            <person name="Tu Z.J."/>
            <person name="Steffenson B.J."/>
            <person name="Salamov A."/>
            <person name="Sun H."/>
            <person name="Lowry S."/>
            <person name="LaButti K."/>
            <person name="Han J."/>
            <person name="Copeland A."/>
            <person name="Lindquist E."/>
            <person name="Barry K."/>
            <person name="Schmutz J."/>
            <person name="Baker S.E."/>
            <person name="Ciuffetti L.M."/>
            <person name="Grigoriev I.V."/>
            <person name="Zhong S."/>
            <person name="Turgeon B.G."/>
        </authorList>
    </citation>
    <scope>NUCLEOTIDE SEQUENCE [LARGE SCALE GENOMIC DNA]</scope>
    <source>
        <strain evidence="3 4">ATCC 44560</strain>
    </source>
</reference>
<gene>
    <name evidence="3" type="ORF">COCMIDRAFT_4233</name>
</gene>
<keyword evidence="4" id="KW-1185">Reference proteome</keyword>
<feature type="domain" description="NB-ARC" evidence="1">
    <location>
        <begin position="343"/>
        <end position="516"/>
    </location>
</feature>
<dbReference type="Pfam" id="PF13424">
    <property type="entry name" value="TPR_12"/>
    <property type="match status" value="2"/>
</dbReference>
<dbReference type="InterPro" id="IPR053137">
    <property type="entry name" value="NLR-like"/>
</dbReference>
<dbReference type="EMBL" id="KI963962">
    <property type="protein sequence ID" value="EUC46689.1"/>
    <property type="molecule type" value="Genomic_DNA"/>
</dbReference>
<organism evidence="3 4">
    <name type="scientific">Bipolaris oryzae ATCC 44560</name>
    <dbReference type="NCBI Taxonomy" id="930090"/>
    <lineage>
        <taxon>Eukaryota</taxon>
        <taxon>Fungi</taxon>
        <taxon>Dikarya</taxon>
        <taxon>Ascomycota</taxon>
        <taxon>Pezizomycotina</taxon>
        <taxon>Dothideomycetes</taxon>
        <taxon>Pleosporomycetidae</taxon>
        <taxon>Pleosporales</taxon>
        <taxon>Pleosporineae</taxon>
        <taxon>Pleosporaceae</taxon>
        <taxon>Bipolaris</taxon>
    </lineage>
</organism>
<accession>W6ZH01</accession>
<dbReference type="Gene3D" id="3.40.50.1580">
    <property type="entry name" value="Nucleoside phosphorylase domain"/>
    <property type="match status" value="1"/>
</dbReference>
<dbReference type="SUPFAM" id="SSF52540">
    <property type="entry name" value="P-loop containing nucleoside triphosphate hydrolases"/>
    <property type="match status" value="1"/>
</dbReference>
<dbReference type="RefSeq" id="XP_007686745.1">
    <property type="nucleotide sequence ID" value="XM_007688555.1"/>
</dbReference>
<dbReference type="AlphaFoldDB" id="W6ZH01"/>
<dbReference type="InterPro" id="IPR000845">
    <property type="entry name" value="Nucleoside_phosphorylase_d"/>
</dbReference>
<dbReference type="GO" id="GO:0043531">
    <property type="term" value="F:ADP binding"/>
    <property type="evidence" value="ECO:0007669"/>
    <property type="project" value="InterPro"/>
</dbReference>
<dbReference type="PANTHER" id="PTHR46082:SF11">
    <property type="entry name" value="AAA+ ATPASE DOMAIN-CONTAINING PROTEIN-RELATED"/>
    <property type="match status" value="1"/>
</dbReference>
<dbReference type="Gene3D" id="1.25.40.10">
    <property type="entry name" value="Tetratricopeptide repeat domain"/>
    <property type="match status" value="2"/>
</dbReference>
<dbReference type="InterPro" id="IPR019734">
    <property type="entry name" value="TPR_rpt"/>
</dbReference>
<dbReference type="InterPro" id="IPR027417">
    <property type="entry name" value="P-loop_NTPase"/>
</dbReference>
<dbReference type="InterPro" id="IPR035994">
    <property type="entry name" value="Nucleoside_phosphorylase_sf"/>
</dbReference>
<dbReference type="Pfam" id="PF01048">
    <property type="entry name" value="PNP_UDP_1"/>
    <property type="match status" value="1"/>
</dbReference>
<dbReference type="Proteomes" id="UP000054032">
    <property type="component" value="Unassembled WGS sequence"/>
</dbReference>
<dbReference type="SUPFAM" id="SSF53167">
    <property type="entry name" value="Purine and uridine phosphorylases"/>
    <property type="match status" value="1"/>
</dbReference>
<evidence type="ECO:0000313" key="4">
    <source>
        <dbReference type="Proteomes" id="UP000054032"/>
    </source>
</evidence>
<feature type="domain" description="Nucleoside phosphorylase" evidence="2">
    <location>
        <begin position="14"/>
        <end position="286"/>
    </location>
</feature>
<protein>
    <submittedName>
        <fullName evidence="3">Uncharacterized protein</fullName>
    </submittedName>
</protein>
<dbReference type="Pfam" id="PF13374">
    <property type="entry name" value="TPR_10"/>
    <property type="match status" value="1"/>
</dbReference>
<evidence type="ECO:0000313" key="3">
    <source>
        <dbReference type="EMBL" id="EUC46689.1"/>
    </source>
</evidence>
<dbReference type="SUPFAM" id="SSF48452">
    <property type="entry name" value="TPR-like"/>
    <property type="match status" value="2"/>
</dbReference>
<dbReference type="Pfam" id="PF00931">
    <property type="entry name" value="NB-ARC"/>
    <property type="match status" value="1"/>
</dbReference>
<name>W6ZH01_COCMI</name>
<dbReference type="GO" id="GO:0009116">
    <property type="term" value="P:nucleoside metabolic process"/>
    <property type="evidence" value="ECO:0007669"/>
    <property type="project" value="InterPro"/>
</dbReference>
<dbReference type="InterPro" id="IPR011990">
    <property type="entry name" value="TPR-like_helical_dom_sf"/>
</dbReference>
<dbReference type="HOGENOM" id="CLU_000288_125_3_1"/>
<dbReference type="eggNOG" id="KOG1840">
    <property type="taxonomic scope" value="Eukaryota"/>
</dbReference>
<dbReference type="SMART" id="SM00028">
    <property type="entry name" value="TPR"/>
    <property type="match status" value="5"/>
</dbReference>
<sequence>MAQLPRLSHEKYTVGWVCALPVELAAAEEMLDEVHEDHERDDNDENIYSLGSIVGHNVAIVCLPAGRIGNNPAAVVVTQMKATFKGIRFGLMVGIGGGVPSTAADIRLGDVVVSQPNKTFGGVVQYDAGKATASGFERTGSLNAPPQILLNAVTKVRANEFLGKSRMLEHMSKLERNIPKFQRSKAGPDILFDVGYDHEGGQTWEGCKTDHHKVREARDEEVVSHYGTIASGNQVIKNAVERDKISAELGGVLCFEMEAAGLMNSFPCLVIRGICDYADSHKNKTWQPYAAGIAAAYAKDVLSAIPLAAVAKTRTAEEAIQSAQKKAIYSIPFLPNKSFVGRKTELDKLTQKLIVNRVCYKMSIAGLGGTGKTQVALQLAYMVKERWSEVSIFWMPALSMETFEQACTEVVRLLGVPNVADGEDDVKEQFKRYLGTAQAGKWLLIVDNADDADIVFGSAQSKGIVDYLPQNEEGVTLFTTRTLDVAGKLTGSDMLELGAMNRQDATAFLTKSLISKELLSDSVATTDLLDELVYLPLAIAQAAAYLNRNGVSIREYLRLLHSTELDLVKLMSREFRNDAQYKGTANAVATTWVVSFSQIRARDKVAVKLLYFMSCIEWKAIPRSILPRARSRVRMADAIGTLCAYSFLKKRENEDEYDIHRLVHLATRIWVRQYSDTRRVMEKGIRHLARIFPSDDYANRTKWRAYLPHALRLLENSQVSSMQDKSELCLLVGHCLYVDGRIQEAVRWFGQSCEHRKTLKKRDPKRLASEHALAEAYHANGQVKEAIKLLEHIVRIEVTAEDHPDRLASQQTLAGAYLTNGQTKKAIRLLEHVVRTGVLAEDHPDRLSSQHELARAYHINGQIKKAVELLEHVVGICTEVLAKDHPDRLGSQHELAAAYNTNGQVKEAVKLLEYVVRKKQRIYRSDHPDRLSSQHELARAYHANGQVKEAVKLLEYVVGMEREVRRPDHPDRLLSERVLKSWQLELHPT</sequence>
<dbReference type="STRING" id="930090.W6ZH01"/>
<dbReference type="KEGG" id="bor:COCMIDRAFT_4233"/>
<dbReference type="Gene3D" id="3.40.50.300">
    <property type="entry name" value="P-loop containing nucleotide triphosphate hydrolases"/>
    <property type="match status" value="1"/>
</dbReference>
<dbReference type="InterPro" id="IPR002182">
    <property type="entry name" value="NB-ARC"/>
</dbReference>